<sequence length="341" mass="36140">MSSAPLLLGAILALPFIAAVIVSRVVWPLRTTRILPNRERVVIIGATSGIGLEVARLYAGRHAHVVVVGRRIGLLKEVARQLEPYASSIHPVAGDVTLPEDVRRITIESLQALKGGIDTLIICAGGISVLPFSELAGTDTAGTGAGAAAATTSSLDSSDAIMKLLPGDAQAALDASVRIMNVNYHAPLNLTSHFLPALTQTSIAGNIMVVSSMAGKIGAPTRSIYAASKHAAQGFFESLSMEVERTGVHIGIVSPGTVDTDLRLSAMDLPKSKADDLKERVASGTKKGAMTAWACAEGIVRGSDLQQREVVMPWFYRVSLVLDLVSPWLVRWLAQKKYGYL</sequence>
<accession>A0A9P6UV41</accession>
<evidence type="ECO:0000313" key="5">
    <source>
        <dbReference type="EMBL" id="KAG0321023.1"/>
    </source>
</evidence>
<proteinExistence type="inferred from homology"/>
<dbReference type="PROSITE" id="PS00061">
    <property type="entry name" value="ADH_SHORT"/>
    <property type="match status" value="1"/>
</dbReference>
<dbReference type="EMBL" id="JAAAIP010000259">
    <property type="protein sequence ID" value="KAG0321023.1"/>
    <property type="molecule type" value="Genomic_DNA"/>
</dbReference>
<dbReference type="InterPro" id="IPR020904">
    <property type="entry name" value="Sc_DH/Rdtase_CS"/>
</dbReference>
<dbReference type="SUPFAM" id="SSF51735">
    <property type="entry name" value="NAD(P)-binding Rossmann-fold domains"/>
    <property type="match status" value="1"/>
</dbReference>
<comment type="caution">
    <text evidence="5">The sequence shown here is derived from an EMBL/GenBank/DDBJ whole genome shotgun (WGS) entry which is preliminary data.</text>
</comment>
<name>A0A9P6UV41_9FUNG</name>
<evidence type="ECO:0000256" key="2">
    <source>
        <dbReference type="ARBA" id="ARBA00022857"/>
    </source>
</evidence>
<dbReference type="PANTHER" id="PTHR44196">
    <property type="entry name" value="DEHYDROGENASE/REDUCTASE SDR FAMILY MEMBER 7B"/>
    <property type="match status" value="1"/>
</dbReference>
<protein>
    <recommendedName>
        <fullName evidence="7">NAD(P)-binding protein</fullName>
    </recommendedName>
</protein>
<comment type="similarity">
    <text evidence="1">Belongs to the short-chain dehydrogenases/reductases (SDR) family.</text>
</comment>
<dbReference type="OrthoDB" id="1933717at2759"/>
<dbReference type="AlphaFoldDB" id="A0A9P6UV41"/>
<evidence type="ECO:0000256" key="3">
    <source>
        <dbReference type="ARBA" id="ARBA00023002"/>
    </source>
</evidence>
<dbReference type="PRINTS" id="PR00081">
    <property type="entry name" value="GDHRDH"/>
</dbReference>
<reference evidence="5" key="1">
    <citation type="journal article" date="2020" name="Fungal Divers.">
        <title>Resolving the Mortierellaceae phylogeny through synthesis of multi-gene phylogenetics and phylogenomics.</title>
        <authorList>
            <person name="Vandepol N."/>
            <person name="Liber J."/>
            <person name="Desiro A."/>
            <person name="Na H."/>
            <person name="Kennedy M."/>
            <person name="Barry K."/>
            <person name="Grigoriev I.V."/>
            <person name="Miller A.N."/>
            <person name="O'Donnell K."/>
            <person name="Stajich J.E."/>
            <person name="Bonito G."/>
        </authorList>
    </citation>
    <scope>NUCLEOTIDE SEQUENCE</scope>
    <source>
        <strain evidence="5">REB-010B</strain>
    </source>
</reference>
<evidence type="ECO:0000256" key="4">
    <source>
        <dbReference type="ARBA" id="ARBA00037096"/>
    </source>
</evidence>
<dbReference type="PANTHER" id="PTHR44196:SF1">
    <property type="entry name" value="DEHYDROGENASE_REDUCTASE SDR FAMILY MEMBER 7B"/>
    <property type="match status" value="1"/>
</dbReference>
<evidence type="ECO:0000256" key="1">
    <source>
        <dbReference type="ARBA" id="ARBA00006484"/>
    </source>
</evidence>
<dbReference type="Pfam" id="PF00106">
    <property type="entry name" value="adh_short"/>
    <property type="match status" value="2"/>
</dbReference>
<evidence type="ECO:0000313" key="6">
    <source>
        <dbReference type="Proteomes" id="UP000738325"/>
    </source>
</evidence>
<gene>
    <name evidence="5" type="ORF">BGZ99_004171</name>
</gene>
<comment type="function">
    <text evidence="4">Putative oxidoreductase.</text>
</comment>
<dbReference type="GO" id="GO:0016491">
    <property type="term" value="F:oxidoreductase activity"/>
    <property type="evidence" value="ECO:0007669"/>
    <property type="project" value="UniProtKB-KW"/>
</dbReference>
<keyword evidence="6" id="KW-1185">Reference proteome</keyword>
<keyword evidence="3" id="KW-0560">Oxidoreductase</keyword>
<dbReference type="Gene3D" id="3.40.50.720">
    <property type="entry name" value="NAD(P)-binding Rossmann-like Domain"/>
    <property type="match status" value="1"/>
</dbReference>
<dbReference type="Proteomes" id="UP000738325">
    <property type="component" value="Unassembled WGS sequence"/>
</dbReference>
<organism evidence="5 6">
    <name type="scientific">Dissophora globulifera</name>
    <dbReference type="NCBI Taxonomy" id="979702"/>
    <lineage>
        <taxon>Eukaryota</taxon>
        <taxon>Fungi</taxon>
        <taxon>Fungi incertae sedis</taxon>
        <taxon>Mucoromycota</taxon>
        <taxon>Mortierellomycotina</taxon>
        <taxon>Mortierellomycetes</taxon>
        <taxon>Mortierellales</taxon>
        <taxon>Mortierellaceae</taxon>
        <taxon>Dissophora</taxon>
    </lineage>
</organism>
<dbReference type="InterPro" id="IPR002347">
    <property type="entry name" value="SDR_fam"/>
</dbReference>
<evidence type="ECO:0008006" key="7">
    <source>
        <dbReference type="Google" id="ProtNLM"/>
    </source>
</evidence>
<dbReference type="InterPro" id="IPR036291">
    <property type="entry name" value="NAD(P)-bd_dom_sf"/>
</dbReference>
<keyword evidence="2" id="KW-0521">NADP</keyword>
<dbReference type="GO" id="GO:0016020">
    <property type="term" value="C:membrane"/>
    <property type="evidence" value="ECO:0007669"/>
    <property type="project" value="TreeGrafter"/>
</dbReference>